<name>A0ABN2JZ18_9MICO</name>
<dbReference type="Pfam" id="PF00005">
    <property type="entry name" value="ABC_tran"/>
    <property type="match status" value="1"/>
</dbReference>
<dbReference type="Proteomes" id="UP001501475">
    <property type="component" value="Unassembled WGS sequence"/>
</dbReference>
<feature type="domain" description="ABC transporter" evidence="4">
    <location>
        <begin position="26"/>
        <end position="252"/>
    </location>
</feature>
<dbReference type="InterPro" id="IPR003593">
    <property type="entry name" value="AAA+_ATPase"/>
</dbReference>
<dbReference type="SUPFAM" id="SSF52540">
    <property type="entry name" value="P-loop containing nucleoside triphosphate hydrolases"/>
    <property type="match status" value="1"/>
</dbReference>
<dbReference type="PANTHER" id="PTHR24220:SF685">
    <property type="entry name" value="ABC TRANSPORTER RELATED"/>
    <property type="match status" value="1"/>
</dbReference>
<dbReference type="Gene3D" id="3.40.50.300">
    <property type="entry name" value="P-loop containing nucleotide triphosphate hydrolases"/>
    <property type="match status" value="1"/>
</dbReference>
<dbReference type="InterPro" id="IPR015854">
    <property type="entry name" value="ABC_transpr_LolD-like"/>
</dbReference>
<dbReference type="SMART" id="SM00382">
    <property type="entry name" value="AAA"/>
    <property type="match status" value="1"/>
</dbReference>
<dbReference type="InterPro" id="IPR003439">
    <property type="entry name" value="ABC_transporter-like_ATP-bd"/>
</dbReference>
<dbReference type="RefSeq" id="WP_344060622.1">
    <property type="nucleotide sequence ID" value="NZ_BAAAPN010000003.1"/>
</dbReference>
<dbReference type="InterPro" id="IPR017871">
    <property type="entry name" value="ABC_transporter-like_CS"/>
</dbReference>
<comment type="caution">
    <text evidence="5">The sequence shown here is derived from an EMBL/GenBank/DDBJ whole genome shotgun (WGS) entry which is preliminary data.</text>
</comment>
<dbReference type="PROSITE" id="PS00211">
    <property type="entry name" value="ABC_TRANSPORTER_1"/>
    <property type="match status" value="1"/>
</dbReference>
<protein>
    <submittedName>
        <fullName evidence="5">ABC transporter ATP-binding protein</fullName>
    </submittedName>
</protein>
<dbReference type="PANTHER" id="PTHR24220">
    <property type="entry name" value="IMPORT ATP-BINDING PROTEIN"/>
    <property type="match status" value="1"/>
</dbReference>
<evidence type="ECO:0000259" key="4">
    <source>
        <dbReference type="PROSITE" id="PS50893"/>
    </source>
</evidence>
<keyword evidence="2" id="KW-0547">Nucleotide-binding</keyword>
<dbReference type="CDD" id="cd03255">
    <property type="entry name" value="ABC_MJ0796_LolCDE_FtsE"/>
    <property type="match status" value="1"/>
</dbReference>
<evidence type="ECO:0000256" key="1">
    <source>
        <dbReference type="ARBA" id="ARBA00022448"/>
    </source>
</evidence>
<evidence type="ECO:0000256" key="3">
    <source>
        <dbReference type="ARBA" id="ARBA00022840"/>
    </source>
</evidence>
<dbReference type="EMBL" id="BAAAPN010000003">
    <property type="protein sequence ID" value="GAA1744353.1"/>
    <property type="molecule type" value="Genomic_DNA"/>
</dbReference>
<dbReference type="GO" id="GO:0005524">
    <property type="term" value="F:ATP binding"/>
    <property type="evidence" value="ECO:0007669"/>
    <property type="project" value="UniProtKB-KW"/>
</dbReference>
<keyword evidence="1" id="KW-0813">Transport</keyword>
<dbReference type="InterPro" id="IPR017911">
    <property type="entry name" value="MacB-like_ATP-bd"/>
</dbReference>
<accession>A0ABN2JZ18</accession>
<reference evidence="5 6" key="1">
    <citation type="journal article" date="2019" name="Int. J. Syst. Evol. Microbiol.">
        <title>The Global Catalogue of Microorganisms (GCM) 10K type strain sequencing project: providing services to taxonomists for standard genome sequencing and annotation.</title>
        <authorList>
            <consortium name="The Broad Institute Genomics Platform"/>
            <consortium name="The Broad Institute Genome Sequencing Center for Infectious Disease"/>
            <person name="Wu L."/>
            <person name="Ma J."/>
        </authorList>
    </citation>
    <scope>NUCLEOTIDE SEQUENCE [LARGE SCALE GENOMIC DNA]</scope>
    <source>
        <strain evidence="5 6">JCM 15591</strain>
    </source>
</reference>
<evidence type="ECO:0000313" key="6">
    <source>
        <dbReference type="Proteomes" id="UP001501475"/>
    </source>
</evidence>
<keyword evidence="3 5" id="KW-0067">ATP-binding</keyword>
<gene>
    <name evidence="5" type="ORF">GCM10009810_01220</name>
</gene>
<evidence type="ECO:0000313" key="5">
    <source>
        <dbReference type="EMBL" id="GAA1744353.1"/>
    </source>
</evidence>
<organism evidence="5 6">
    <name type="scientific">Nostocoides vanveenii</name>
    <dbReference type="NCBI Taxonomy" id="330835"/>
    <lineage>
        <taxon>Bacteria</taxon>
        <taxon>Bacillati</taxon>
        <taxon>Actinomycetota</taxon>
        <taxon>Actinomycetes</taxon>
        <taxon>Micrococcales</taxon>
        <taxon>Intrasporangiaceae</taxon>
        <taxon>Nostocoides</taxon>
    </lineage>
</organism>
<keyword evidence="6" id="KW-1185">Reference proteome</keyword>
<dbReference type="PROSITE" id="PS50893">
    <property type="entry name" value="ABC_TRANSPORTER_2"/>
    <property type="match status" value="1"/>
</dbReference>
<sequence>MNEAFANDVRGPQGAVDIAGRGTAYVQVRGLVRTFGSGATAVTALHGIDLEVWAGEFVAVKGRSGSGKTTLLNILGGLDRADGGTVFVDGHEVTAMSDADVLRMRRERVAYVFQGFGLLPILTARENVGVPLRLKKVAPAERERRVVEVLERVGLGAHLNQTPAELSGGQQQRVGLARALVADPGLLLADEPTGQLDSGTAREIMQLIAELVRDIGMTAIVTTHDPVLLSVADRVIEIADGRIVGGFEEPGI</sequence>
<dbReference type="InterPro" id="IPR027417">
    <property type="entry name" value="P-loop_NTPase"/>
</dbReference>
<evidence type="ECO:0000256" key="2">
    <source>
        <dbReference type="ARBA" id="ARBA00022741"/>
    </source>
</evidence>
<proteinExistence type="predicted"/>